<evidence type="ECO:0000313" key="3">
    <source>
        <dbReference type="Proteomes" id="UP000199053"/>
    </source>
</evidence>
<sequence>MSAKVENFYDGVAEGYSEQYERENIQNIQCDYPANYFRLQLLMNSFVKNDIKKVIEVGVGEGTPLATLAKTGIDIFGFDIANKMVERSKKTMKDNGLDPSKIFWGDIQDPTTYLHAVKDGKFDAAMAMGVMPHIDNDDFVLNNIGGLVKKGGKVFIEFRNKLFSLFSFNRHTVDFILNDLLDGVDKSLLKKVEEDLNSRIRIDMPPTRSNDGGQEGVGFDTILSKFHNPFEVIELFNKHNFQDVNVLWYHYHPSMPYLADSMPLQFRKEAIKLEHNPSSWKGMFLCSAFIIEATKV</sequence>
<dbReference type="RefSeq" id="WP_092159871.1">
    <property type="nucleotide sequence ID" value="NZ_FNGA01000002.1"/>
</dbReference>
<evidence type="ECO:0000259" key="1">
    <source>
        <dbReference type="Pfam" id="PF08241"/>
    </source>
</evidence>
<dbReference type="SUPFAM" id="SSF53335">
    <property type="entry name" value="S-adenosyl-L-methionine-dependent methyltransferases"/>
    <property type="match status" value="1"/>
</dbReference>
<dbReference type="GO" id="GO:0008757">
    <property type="term" value="F:S-adenosylmethionine-dependent methyltransferase activity"/>
    <property type="evidence" value="ECO:0007669"/>
    <property type="project" value="InterPro"/>
</dbReference>
<keyword evidence="3" id="KW-1185">Reference proteome</keyword>
<organism evidence="2 3">
    <name type="scientific">Maridesulfovibrio ferrireducens</name>
    <dbReference type="NCBI Taxonomy" id="246191"/>
    <lineage>
        <taxon>Bacteria</taxon>
        <taxon>Pseudomonadati</taxon>
        <taxon>Thermodesulfobacteriota</taxon>
        <taxon>Desulfovibrionia</taxon>
        <taxon>Desulfovibrionales</taxon>
        <taxon>Desulfovibrionaceae</taxon>
        <taxon>Maridesulfovibrio</taxon>
    </lineage>
</organism>
<reference evidence="3" key="1">
    <citation type="submission" date="2016-10" db="EMBL/GenBank/DDBJ databases">
        <authorList>
            <person name="Varghese N."/>
            <person name="Submissions S."/>
        </authorList>
    </citation>
    <scope>NUCLEOTIDE SEQUENCE [LARGE SCALE GENOMIC DNA]</scope>
    <source>
        <strain evidence="3">DSM 16995</strain>
    </source>
</reference>
<gene>
    <name evidence="2" type="ORF">SAMN05660337_1577</name>
</gene>
<dbReference type="GO" id="GO:0032259">
    <property type="term" value="P:methylation"/>
    <property type="evidence" value="ECO:0007669"/>
    <property type="project" value="UniProtKB-KW"/>
</dbReference>
<dbReference type="InterPro" id="IPR013216">
    <property type="entry name" value="Methyltransf_11"/>
</dbReference>
<keyword evidence="2" id="KW-0489">Methyltransferase</keyword>
<proteinExistence type="predicted"/>
<dbReference type="PANTHER" id="PTHR43861">
    <property type="entry name" value="TRANS-ACONITATE 2-METHYLTRANSFERASE-RELATED"/>
    <property type="match status" value="1"/>
</dbReference>
<accession>A0A1G9FJV8</accession>
<protein>
    <submittedName>
        <fullName evidence="2">Methyltransferase domain-containing protein</fullName>
    </submittedName>
</protein>
<dbReference type="CDD" id="cd02440">
    <property type="entry name" value="AdoMet_MTases"/>
    <property type="match status" value="1"/>
</dbReference>
<dbReference type="Gene3D" id="3.40.50.150">
    <property type="entry name" value="Vaccinia Virus protein VP39"/>
    <property type="match status" value="1"/>
</dbReference>
<evidence type="ECO:0000313" key="2">
    <source>
        <dbReference type="EMBL" id="SDK88680.1"/>
    </source>
</evidence>
<dbReference type="Proteomes" id="UP000199053">
    <property type="component" value="Unassembled WGS sequence"/>
</dbReference>
<dbReference type="AlphaFoldDB" id="A0A1G9FJV8"/>
<dbReference type="OrthoDB" id="529208at2"/>
<dbReference type="InterPro" id="IPR029063">
    <property type="entry name" value="SAM-dependent_MTases_sf"/>
</dbReference>
<dbReference type="EMBL" id="FNGA01000002">
    <property type="protein sequence ID" value="SDK88680.1"/>
    <property type="molecule type" value="Genomic_DNA"/>
</dbReference>
<keyword evidence="2" id="KW-0808">Transferase</keyword>
<dbReference type="STRING" id="246191.SAMN05660337_1577"/>
<feature type="domain" description="Methyltransferase type 11" evidence="1">
    <location>
        <begin position="56"/>
        <end position="156"/>
    </location>
</feature>
<name>A0A1G9FJV8_9BACT</name>
<dbReference type="Pfam" id="PF08241">
    <property type="entry name" value="Methyltransf_11"/>
    <property type="match status" value="1"/>
</dbReference>